<dbReference type="PANTHER" id="PTHR41523">
    <property type="entry name" value="TWO-COMPONENT SYSTEM SENSOR PROTEIN"/>
    <property type="match status" value="1"/>
</dbReference>
<dbReference type="InterPro" id="IPR036890">
    <property type="entry name" value="HATPase_C_sf"/>
</dbReference>
<evidence type="ECO:0000256" key="8">
    <source>
        <dbReference type="SAM" id="Coils"/>
    </source>
</evidence>
<keyword evidence="9" id="KW-1133">Transmembrane helix</keyword>
<dbReference type="InterPro" id="IPR005467">
    <property type="entry name" value="His_kinase_dom"/>
</dbReference>
<keyword evidence="6 11" id="KW-0418">Kinase</keyword>
<dbReference type="Pfam" id="PF07568">
    <property type="entry name" value="HisKA_2"/>
    <property type="match status" value="1"/>
</dbReference>
<feature type="transmembrane region" description="Helical" evidence="9">
    <location>
        <begin position="81"/>
        <end position="99"/>
    </location>
</feature>
<dbReference type="PROSITE" id="PS50109">
    <property type="entry name" value="HIS_KIN"/>
    <property type="match status" value="1"/>
</dbReference>
<sequence length="509" mass="58311">MRIYNSFVDWKQIQFYGMILLFCIVPIACILLLPDVFYKEYPVESFVVFHNIAEIFSIIVSLSIFGLGYSSYSRSRNTQTYFLSIGFLVIGLIDFMHTMGYKGMPDFVTPNSGNKSTQFWLISRMITALVFIVAIYVKPNRRYSAFRANLYIVISLFLVGIVYQLVIFNSHLIPDTYIHGVGLSQFKKNAELVIMCMLVVAIVLYSFSKSVHSEKQRKYFLAAFIICFFSELVFAVYTSVFDVFNVLGHIFKVVAFQFIYKAVFVSAINEPYEKLIHSNVRLSKEIQENEENAKVIQKSLKEKENLIGEIFHRTKNSIELVRSLLMIQSSDFPDDQNIRKIVENTSLKIQTMSLVHDHLYQNKDLSEIQVSDYLLSLTQMVKTMFPNIGKGVDIQLEANQGVLLLDTAVPLGLIFTELLSNSFKYAFPEETKGKISIKFRIDGDRSYLEYKDNGVGLPTSFDFNDQKKLGLSLLKIIAEKQMGGTLSIDGTQGFSLQFDFPNNLYKKRV</sequence>
<evidence type="ECO:0000256" key="4">
    <source>
        <dbReference type="ARBA" id="ARBA00022679"/>
    </source>
</evidence>
<dbReference type="RefSeq" id="WP_135617189.1">
    <property type="nucleotide sequence ID" value="NZ_RQGG01000003.1"/>
</dbReference>
<dbReference type="Pfam" id="PF02518">
    <property type="entry name" value="HATPase_c"/>
    <property type="match status" value="1"/>
</dbReference>
<dbReference type="Gene3D" id="3.30.565.10">
    <property type="entry name" value="Histidine kinase-like ATPase, C-terminal domain"/>
    <property type="match status" value="1"/>
</dbReference>
<evidence type="ECO:0000256" key="9">
    <source>
        <dbReference type="SAM" id="Phobius"/>
    </source>
</evidence>
<dbReference type="Pfam" id="PF17159">
    <property type="entry name" value="MASE3"/>
    <property type="match status" value="1"/>
</dbReference>
<accession>A0A4R9JZ90</accession>
<evidence type="ECO:0000259" key="10">
    <source>
        <dbReference type="PROSITE" id="PS50109"/>
    </source>
</evidence>
<dbReference type="EC" id="2.7.13.3" evidence="2"/>
<keyword evidence="9" id="KW-0812">Transmembrane</keyword>
<keyword evidence="12" id="KW-1185">Reference proteome</keyword>
<dbReference type="SUPFAM" id="SSF55874">
    <property type="entry name" value="ATPase domain of HSP90 chaperone/DNA topoisomerase II/histidine kinase"/>
    <property type="match status" value="1"/>
</dbReference>
<keyword evidence="9" id="KW-0472">Membrane</keyword>
<dbReference type="EMBL" id="RQGG01000003">
    <property type="protein sequence ID" value="TGL57039.1"/>
    <property type="molecule type" value="Genomic_DNA"/>
</dbReference>
<comment type="caution">
    <text evidence="11">The sequence shown here is derived from an EMBL/GenBank/DDBJ whole genome shotgun (WGS) entry which is preliminary data.</text>
</comment>
<keyword evidence="3" id="KW-0597">Phosphoprotein</keyword>
<dbReference type="PANTHER" id="PTHR41523:SF8">
    <property type="entry name" value="ETHYLENE RESPONSE SENSOR PROTEIN"/>
    <property type="match status" value="1"/>
</dbReference>
<evidence type="ECO:0000256" key="2">
    <source>
        <dbReference type="ARBA" id="ARBA00012438"/>
    </source>
</evidence>
<organism evidence="11 12">
    <name type="scientific">Leptospira kemamanensis</name>
    <dbReference type="NCBI Taxonomy" id="2484942"/>
    <lineage>
        <taxon>Bacteria</taxon>
        <taxon>Pseudomonadati</taxon>
        <taxon>Spirochaetota</taxon>
        <taxon>Spirochaetia</taxon>
        <taxon>Leptospirales</taxon>
        <taxon>Leptospiraceae</taxon>
        <taxon>Leptospira</taxon>
    </lineage>
</organism>
<keyword evidence="4" id="KW-0808">Transferase</keyword>
<evidence type="ECO:0000256" key="1">
    <source>
        <dbReference type="ARBA" id="ARBA00000085"/>
    </source>
</evidence>
<dbReference type="AlphaFoldDB" id="A0A4R9JZ90"/>
<keyword evidence="8" id="KW-0175">Coiled coil</keyword>
<feature type="transmembrane region" description="Helical" evidence="9">
    <location>
        <begin position="190"/>
        <end position="207"/>
    </location>
</feature>
<feature type="transmembrane region" description="Helical" evidence="9">
    <location>
        <begin position="15"/>
        <end position="34"/>
    </location>
</feature>
<feature type="coiled-coil region" evidence="8">
    <location>
        <begin position="272"/>
        <end position="306"/>
    </location>
</feature>
<reference evidence="11" key="1">
    <citation type="journal article" date="2019" name="PLoS Negl. Trop. Dis.">
        <title>Revisiting the worldwide diversity of Leptospira species in the environment.</title>
        <authorList>
            <person name="Vincent A.T."/>
            <person name="Schiettekatte O."/>
            <person name="Bourhy P."/>
            <person name="Veyrier F.J."/>
            <person name="Picardeau M."/>
        </authorList>
    </citation>
    <scope>NUCLEOTIDE SEQUENCE [LARGE SCALE GENOMIC DNA]</scope>
    <source>
        <strain evidence="11">201702454</strain>
    </source>
</reference>
<proteinExistence type="predicted"/>
<dbReference type="GO" id="GO:0004673">
    <property type="term" value="F:protein histidine kinase activity"/>
    <property type="evidence" value="ECO:0007669"/>
    <property type="project" value="UniProtKB-EC"/>
</dbReference>
<feature type="transmembrane region" description="Helical" evidence="9">
    <location>
        <begin position="46"/>
        <end position="69"/>
    </location>
</feature>
<evidence type="ECO:0000313" key="12">
    <source>
        <dbReference type="Proteomes" id="UP000297609"/>
    </source>
</evidence>
<comment type="catalytic activity">
    <reaction evidence="1">
        <text>ATP + protein L-histidine = ADP + protein N-phospho-L-histidine.</text>
        <dbReference type="EC" id="2.7.13.3"/>
    </reaction>
</comment>
<feature type="transmembrane region" description="Helical" evidence="9">
    <location>
        <begin position="119"/>
        <end position="137"/>
    </location>
</feature>
<keyword evidence="7" id="KW-0067">ATP-binding</keyword>
<dbReference type="InterPro" id="IPR033425">
    <property type="entry name" value="MASE3"/>
</dbReference>
<dbReference type="InterPro" id="IPR011495">
    <property type="entry name" value="Sig_transdc_His_kin_sub2_dim/P"/>
</dbReference>
<dbReference type="GO" id="GO:0005524">
    <property type="term" value="F:ATP binding"/>
    <property type="evidence" value="ECO:0007669"/>
    <property type="project" value="UniProtKB-KW"/>
</dbReference>
<gene>
    <name evidence="11" type="ORF">EHQ59_00295</name>
</gene>
<name>A0A4R9JZ90_9LEPT</name>
<evidence type="ECO:0000256" key="3">
    <source>
        <dbReference type="ARBA" id="ARBA00022553"/>
    </source>
</evidence>
<protein>
    <recommendedName>
        <fullName evidence="2">histidine kinase</fullName>
        <ecNumber evidence="2">2.7.13.3</ecNumber>
    </recommendedName>
</protein>
<evidence type="ECO:0000256" key="6">
    <source>
        <dbReference type="ARBA" id="ARBA00022777"/>
    </source>
</evidence>
<feature type="transmembrane region" description="Helical" evidence="9">
    <location>
        <begin position="149"/>
        <end position="170"/>
    </location>
</feature>
<evidence type="ECO:0000313" key="11">
    <source>
        <dbReference type="EMBL" id="TGL57039.1"/>
    </source>
</evidence>
<feature type="transmembrane region" description="Helical" evidence="9">
    <location>
        <begin position="219"/>
        <end position="240"/>
    </location>
</feature>
<dbReference type="InterPro" id="IPR003594">
    <property type="entry name" value="HATPase_dom"/>
</dbReference>
<dbReference type="SMART" id="SM00387">
    <property type="entry name" value="HATPase_c"/>
    <property type="match status" value="1"/>
</dbReference>
<keyword evidence="5" id="KW-0547">Nucleotide-binding</keyword>
<evidence type="ECO:0000256" key="5">
    <source>
        <dbReference type="ARBA" id="ARBA00022741"/>
    </source>
</evidence>
<feature type="domain" description="Histidine kinase" evidence="10">
    <location>
        <begin position="309"/>
        <end position="504"/>
    </location>
</feature>
<evidence type="ECO:0000256" key="7">
    <source>
        <dbReference type="ARBA" id="ARBA00022840"/>
    </source>
</evidence>
<dbReference type="Proteomes" id="UP000297609">
    <property type="component" value="Unassembled WGS sequence"/>
</dbReference>
<dbReference type="OrthoDB" id="9763484at2"/>